<evidence type="ECO:0008006" key="4">
    <source>
        <dbReference type="Google" id="ProtNLM"/>
    </source>
</evidence>
<evidence type="ECO:0000313" key="2">
    <source>
        <dbReference type="EMBL" id="TDH24317.1"/>
    </source>
</evidence>
<feature type="chain" id="PRO_5020559076" description="FG-GAP repeat protein" evidence="1">
    <location>
        <begin position="26"/>
        <end position="241"/>
    </location>
</feature>
<proteinExistence type="predicted"/>
<evidence type="ECO:0000313" key="3">
    <source>
        <dbReference type="Proteomes" id="UP000295627"/>
    </source>
</evidence>
<name>A0A4R5PF32_9MYCO</name>
<evidence type="ECO:0000256" key="1">
    <source>
        <dbReference type="SAM" id="SignalP"/>
    </source>
</evidence>
<organism evidence="2 3">
    <name type="scientific">Mycobacteroides franklinii</name>
    <dbReference type="NCBI Taxonomy" id="948102"/>
    <lineage>
        <taxon>Bacteria</taxon>
        <taxon>Bacillati</taxon>
        <taxon>Actinomycetota</taxon>
        <taxon>Actinomycetes</taxon>
        <taxon>Mycobacteriales</taxon>
        <taxon>Mycobacteriaceae</taxon>
        <taxon>Mycobacteroides</taxon>
    </lineage>
</organism>
<feature type="signal peptide" evidence="1">
    <location>
        <begin position="1"/>
        <end position="25"/>
    </location>
</feature>
<dbReference type="EMBL" id="RXLR01000008">
    <property type="protein sequence ID" value="TDH24317.1"/>
    <property type="molecule type" value="Genomic_DNA"/>
</dbReference>
<dbReference type="AlphaFoldDB" id="A0A4R5PF32"/>
<accession>A0A4R5PF32</accession>
<comment type="caution">
    <text evidence="2">The sequence shown here is derived from an EMBL/GenBank/DDBJ whole genome shotgun (WGS) entry which is preliminary data.</text>
</comment>
<dbReference type="RefSeq" id="WP_109558523.1">
    <property type="nucleotide sequence ID" value="NZ_MAFQ01000012.1"/>
</dbReference>
<protein>
    <recommendedName>
        <fullName evidence="4">FG-GAP repeat protein</fullName>
    </recommendedName>
</protein>
<dbReference type="Proteomes" id="UP000295627">
    <property type="component" value="Unassembled WGS sequence"/>
</dbReference>
<gene>
    <name evidence="2" type="ORF">EJ571_04110</name>
</gene>
<keyword evidence="1" id="KW-0732">Signal</keyword>
<reference evidence="2 3" key="1">
    <citation type="journal article" date="2019" name="Sci. Rep.">
        <title>Extended insight into the Mycobacterium chelonae-abscessus complex through whole genome sequencing of Mycobacterium salmoniphilum outbreak and Mycobacterium salmoniphilum-like strains.</title>
        <authorList>
            <person name="Behra P.R.K."/>
            <person name="Das S."/>
            <person name="Pettersson B.M.F."/>
            <person name="Shirreff L."/>
            <person name="DuCote T."/>
            <person name="Jacobsson K.G."/>
            <person name="Ennis D.G."/>
            <person name="Kirsebom L.A."/>
        </authorList>
    </citation>
    <scope>NUCLEOTIDE SEQUENCE [LARGE SCALE GENOMIC DNA]</scope>
    <source>
        <strain evidence="2 3">DSM 45524</strain>
    </source>
</reference>
<sequence>MRRAALVVGAFTLLGTGLAPSPAYADVLPECSDKFTNLSGPDCQLTSTDSQGLRFEKRIMDTAAQIRVLDRDGMLVQTLDDHLDGSVDSGVMLLRDLDGDGRDEVLLSLDTGSAHPNSHWVLWRATEDSTQLAVVPAPHLDDDTMHSPGAFFGVDFWHAGDGFIAEYGVGPMRSWLTRIYRFTGEELVPVVSVQNDGVKTDGSVPPCHLEKDYGLDRFGLSPEAARDRFCANTEQHRDGGR</sequence>